<evidence type="ECO:0000256" key="4">
    <source>
        <dbReference type="ARBA" id="ARBA00022840"/>
    </source>
</evidence>
<evidence type="ECO:0000259" key="5">
    <source>
        <dbReference type="PROSITE" id="PS50893"/>
    </source>
</evidence>
<keyword evidence="3" id="KW-0547">Nucleotide-binding</keyword>
<dbReference type="CDD" id="cd03257">
    <property type="entry name" value="ABC_NikE_OppD_transporters"/>
    <property type="match status" value="1"/>
</dbReference>
<sequence length="321" mass="35216">MSSVLRVSGLNKTFAAGGMFRAIGADKKAVVDVSFDLKAGQTLAIVGESGSGKSTVARMAMQLLAADAGQIYWGDEEVTHLRGRALRSRRRHIQMVFQDPFASLNPRMKVWESVAEGLRVHQPELNRSQRRDRVAEVLSQCGLDESGMDRYPHQFSGGQRQRIGIARALIVEPKVLVLDEPVSALDVSVQAQILNLLKDLQQAKGLAYLFISHDLSVVRHIADEAAVMFAGHVVEQGSVVDVFGSCHHPYTEALLKARPIAHPDERDGVESVVATDERVAEKGCPFRNRCHYAQEDCAAFDAILNPQGFACLHPLNISVDE</sequence>
<dbReference type="RefSeq" id="WP_100277779.1">
    <property type="nucleotide sequence ID" value="NZ_CP018799.1"/>
</dbReference>
<evidence type="ECO:0000256" key="1">
    <source>
        <dbReference type="ARBA" id="ARBA00005417"/>
    </source>
</evidence>
<comment type="similarity">
    <text evidence="1">Belongs to the ABC transporter superfamily.</text>
</comment>
<dbReference type="SUPFAM" id="SSF52540">
    <property type="entry name" value="P-loop containing nucleoside triphosphate hydrolases"/>
    <property type="match status" value="1"/>
</dbReference>
<dbReference type="InterPro" id="IPR050319">
    <property type="entry name" value="ABC_transp_ATP-bind"/>
</dbReference>
<dbReference type="PROSITE" id="PS00211">
    <property type="entry name" value="ABC_TRANSPORTER_1"/>
    <property type="match status" value="1"/>
</dbReference>
<dbReference type="InterPro" id="IPR013563">
    <property type="entry name" value="Oligopep_ABC_C"/>
</dbReference>
<dbReference type="AlphaFoldDB" id="A0A2K8KY72"/>
<gene>
    <name evidence="6" type="ORF">Ga0123461_1536</name>
</gene>
<dbReference type="Pfam" id="PF08352">
    <property type="entry name" value="oligo_HPY"/>
    <property type="match status" value="1"/>
</dbReference>
<dbReference type="OrthoDB" id="5289154at2"/>
<dbReference type="GO" id="GO:0016887">
    <property type="term" value="F:ATP hydrolysis activity"/>
    <property type="evidence" value="ECO:0007669"/>
    <property type="project" value="InterPro"/>
</dbReference>
<dbReference type="KEGG" id="maes:Ga0123461_1536"/>
<dbReference type="PANTHER" id="PTHR43776">
    <property type="entry name" value="TRANSPORT ATP-BINDING PROTEIN"/>
    <property type="match status" value="1"/>
</dbReference>
<keyword evidence="2" id="KW-0813">Transport</keyword>
<keyword evidence="7" id="KW-1185">Reference proteome</keyword>
<dbReference type="Gene3D" id="3.40.50.300">
    <property type="entry name" value="P-loop containing nucleotide triphosphate hydrolases"/>
    <property type="match status" value="1"/>
</dbReference>
<dbReference type="PANTHER" id="PTHR43776:SF7">
    <property type="entry name" value="D,D-DIPEPTIDE TRANSPORT ATP-BINDING PROTEIN DDPF-RELATED"/>
    <property type="match status" value="1"/>
</dbReference>
<proteinExistence type="inferred from homology"/>
<dbReference type="Proteomes" id="UP000231701">
    <property type="component" value="Chromosome"/>
</dbReference>
<reference evidence="6 7" key="1">
    <citation type="submission" date="2016-12" db="EMBL/GenBank/DDBJ databases">
        <title>Isolation and genomic insights into novel planktonic Zetaproteobacteria from stratified waters of the Chesapeake Bay.</title>
        <authorList>
            <person name="McAllister S.M."/>
            <person name="Kato S."/>
            <person name="Chan C.S."/>
            <person name="Chiu B.K."/>
            <person name="Field E.K."/>
        </authorList>
    </citation>
    <scope>NUCLEOTIDE SEQUENCE [LARGE SCALE GENOMIC DNA]</scope>
    <source>
        <strain evidence="6 7">CP-5</strain>
    </source>
</reference>
<keyword evidence="4 6" id="KW-0067">ATP-binding</keyword>
<evidence type="ECO:0000256" key="2">
    <source>
        <dbReference type="ARBA" id="ARBA00022448"/>
    </source>
</evidence>
<dbReference type="InterPro" id="IPR003439">
    <property type="entry name" value="ABC_transporter-like_ATP-bd"/>
</dbReference>
<dbReference type="GO" id="GO:0005524">
    <property type="term" value="F:ATP binding"/>
    <property type="evidence" value="ECO:0007669"/>
    <property type="project" value="UniProtKB-KW"/>
</dbReference>
<evidence type="ECO:0000313" key="6">
    <source>
        <dbReference type="EMBL" id="ATX79950.1"/>
    </source>
</evidence>
<protein>
    <submittedName>
        <fullName evidence="6">Peptide/nickel transport system ATP-binding protein/oligopeptide transport system ATP-binding protein</fullName>
    </submittedName>
</protein>
<organism evidence="6 7">
    <name type="scientific">Mariprofundus aestuarium</name>
    <dbReference type="NCBI Taxonomy" id="1921086"/>
    <lineage>
        <taxon>Bacteria</taxon>
        <taxon>Pseudomonadati</taxon>
        <taxon>Pseudomonadota</taxon>
        <taxon>Candidatius Mariprofundia</taxon>
        <taxon>Mariprofundales</taxon>
        <taxon>Mariprofundaceae</taxon>
        <taxon>Mariprofundus</taxon>
    </lineage>
</organism>
<name>A0A2K8KY72_MARES</name>
<dbReference type="NCBIfam" id="TIGR01727">
    <property type="entry name" value="oligo_HPY"/>
    <property type="match status" value="1"/>
</dbReference>
<dbReference type="SMART" id="SM00382">
    <property type="entry name" value="AAA"/>
    <property type="match status" value="1"/>
</dbReference>
<dbReference type="InterPro" id="IPR027417">
    <property type="entry name" value="P-loop_NTPase"/>
</dbReference>
<dbReference type="PROSITE" id="PS50893">
    <property type="entry name" value="ABC_TRANSPORTER_2"/>
    <property type="match status" value="1"/>
</dbReference>
<dbReference type="EMBL" id="CP018799">
    <property type="protein sequence ID" value="ATX79950.1"/>
    <property type="molecule type" value="Genomic_DNA"/>
</dbReference>
<evidence type="ECO:0000256" key="3">
    <source>
        <dbReference type="ARBA" id="ARBA00022741"/>
    </source>
</evidence>
<dbReference type="GO" id="GO:0055085">
    <property type="term" value="P:transmembrane transport"/>
    <property type="evidence" value="ECO:0007669"/>
    <property type="project" value="UniProtKB-ARBA"/>
</dbReference>
<dbReference type="FunFam" id="3.40.50.300:FF:000016">
    <property type="entry name" value="Oligopeptide ABC transporter ATP-binding component"/>
    <property type="match status" value="1"/>
</dbReference>
<dbReference type="InterPro" id="IPR003593">
    <property type="entry name" value="AAA+_ATPase"/>
</dbReference>
<evidence type="ECO:0000313" key="7">
    <source>
        <dbReference type="Proteomes" id="UP000231701"/>
    </source>
</evidence>
<dbReference type="GO" id="GO:0015833">
    <property type="term" value="P:peptide transport"/>
    <property type="evidence" value="ECO:0007669"/>
    <property type="project" value="InterPro"/>
</dbReference>
<dbReference type="InterPro" id="IPR017871">
    <property type="entry name" value="ABC_transporter-like_CS"/>
</dbReference>
<dbReference type="Pfam" id="PF00005">
    <property type="entry name" value="ABC_tran"/>
    <property type="match status" value="1"/>
</dbReference>
<feature type="domain" description="ABC transporter" evidence="5">
    <location>
        <begin position="5"/>
        <end position="255"/>
    </location>
</feature>
<accession>A0A2K8KY72</accession>